<evidence type="ECO:0000256" key="3">
    <source>
        <dbReference type="ARBA" id="ARBA00022527"/>
    </source>
</evidence>
<comment type="similarity">
    <text evidence="1">Belongs to the protein kinase superfamily. AGC Ser/Thr protein kinase family.</text>
</comment>
<evidence type="ECO:0000259" key="14">
    <source>
        <dbReference type="PROSITE" id="PS51285"/>
    </source>
</evidence>
<feature type="compositionally biased region" description="Low complexity" evidence="12">
    <location>
        <begin position="24"/>
        <end position="33"/>
    </location>
</feature>
<dbReference type="InParanoid" id="D2V878"/>
<feature type="domain" description="Protein kinase" evidence="13">
    <location>
        <begin position="92"/>
        <end position="374"/>
    </location>
</feature>
<dbReference type="EMBL" id="GG738856">
    <property type="protein sequence ID" value="EFC47130.1"/>
    <property type="molecule type" value="Genomic_DNA"/>
</dbReference>
<dbReference type="OrthoDB" id="432483at2759"/>
<dbReference type="PROSITE" id="PS00108">
    <property type="entry name" value="PROTEIN_KINASE_ST"/>
    <property type="match status" value="1"/>
</dbReference>
<dbReference type="FunFam" id="3.30.200.20:FF:000524">
    <property type="entry name" value="Non-specific serine/threonine protein kinase"/>
    <property type="match status" value="1"/>
</dbReference>
<dbReference type="Gene3D" id="1.10.510.10">
    <property type="entry name" value="Transferase(Phosphotransferase) domain 1"/>
    <property type="match status" value="1"/>
</dbReference>
<dbReference type="SUPFAM" id="SSF56112">
    <property type="entry name" value="Protein kinase-like (PK-like)"/>
    <property type="match status" value="1"/>
</dbReference>
<evidence type="ECO:0000256" key="8">
    <source>
        <dbReference type="ARBA" id="ARBA00022840"/>
    </source>
</evidence>
<evidence type="ECO:0000313" key="16">
    <source>
        <dbReference type="Proteomes" id="UP000006671"/>
    </source>
</evidence>
<name>D2V878_NAEGR</name>
<dbReference type="GO" id="GO:0004674">
    <property type="term" value="F:protein serine/threonine kinase activity"/>
    <property type="evidence" value="ECO:0007669"/>
    <property type="project" value="UniProtKB-KW"/>
</dbReference>
<keyword evidence="4" id="KW-0597">Phosphoprotein</keyword>
<feature type="region of interest" description="Disordered" evidence="12">
    <location>
        <begin position="391"/>
        <end position="431"/>
    </location>
</feature>
<evidence type="ECO:0000256" key="5">
    <source>
        <dbReference type="ARBA" id="ARBA00022679"/>
    </source>
</evidence>
<dbReference type="VEuPathDB" id="AmoebaDB:NAEGRDRAFT_78969"/>
<feature type="region of interest" description="Disordered" evidence="12">
    <location>
        <begin position="447"/>
        <end position="466"/>
    </location>
</feature>
<proteinExistence type="inferred from homology"/>
<evidence type="ECO:0000256" key="12">
    <source>
        <dbReference type="SAM" id="MobiDB-lite"/>
    </source>
</evidence>
<evidence type="ECO:0000256" key="1">
    <source>
        <dbReference type="ARBA" id="ARBA00009903"/>
    </source>
</evidence>
<feature type="coiled-coil region" evidence="11">
    <location>
        <begin position="1017"/>
        <end position="1051"/>
    </location>
</feature>
<feature type="compositionally biased region" description="Basic residues" evidence="12">
    <location>
        <begin position="1203"/>
        <end position="1214"/>
    </location>
</feature>
<dbReference type="Proteomes" id="UP000006671">
    <property type="component" value="Unassembled WGS sequence"/>
</dbReference>
<dbReference type="CDD" id="cd05574">
    <property type="entry name" value="STKc_phototropin_like"/>
    <property type="match status" value="1"/>
</dbReference>
<feature type="compositionally biased region" description="Polar residues" evidence="12">
    <location>
        <begin position="1282"/>
        <end position="1296"/>
    </location>
</feature>
<dbReference type="GO" id="GO:0005524">
    <property type="term" value="F:ATP binding"/>
    <property type="evidence" value="ECO:0007669"/>
    <property type="project" value="UniProtKB-KW"/>
</dbReference>
<feature type="compositionally biased region" description="Basic and acidic residues" evidence="12">
    <location>
        <begin position="1187"/>
        <end position="1202"/>
    </location>
</feature>
<dbReference type="InterPro" id="IPR006141">
    <property type="entry name" value="Intein_N"/>
</dbReference>
<feature type="compositionally biased region" description="Acidic residues" evidence="12">
    <location>
        <begin position="408"/>
        <end position="424"/>
    </location>
</feature>
<dbReference type="PANTHER" id="PTHR45637">
    <property type="entry name" value="FLIPPASE KINASE 1-RELATED"/>
    <property type="match status" value="1"/>
</dbReference>
<evidence type="ECO:0000256" key="10">
    <source>
        <dbReference type="ARBA" id="ARBA00048679"/>
    </source>
</evidence>
<feature type="region of interest" description="Disordered" evidence="12">
    <location>
        <begin position="1"/>
        <end position="35"/>
    </location>
</feature>
<evidence type="ECO:0000256" key="2">
    <source>
        <dbReference type="ARBA" id="ARBA00012513"/>
    </source>
</evidence>
<feature type="region of interest" description="Disordered" evidence="12">
    <location>
        <begin position="619"/>
        <end position="663"/>
    </location>
</feature>
<dbReference type="SMART" id="SM00220">
    <property type="entry name" value="S_TKc"/>
    <property type="match status" value="1"/>
</dbReference>
<evidence type="ECO:0000313" key="15">
    <source>
        <dbReference type="EMBL" id="EFC47130.1"/>
    </source>
</evidence>
<feature type="compositionally biased region" description="Low complexity" evidence="12">
    <location>
        <begin position="1252"/>
        <end position="1268"/>
    </location>
</feature>
<evidence type="ECO:0000256" key="4">
    <source>
        <dbReference type="ARBA" id="ARBA00022553"/>
    </source>
</evidence>
<evidence type="ECO:0000256" key="11">
    <source>
        <dbReference type="SAM" id="Coils"/>
    </source>
</evidence>
<dbReference type="EC" id="2.7.11.1" evidence="2"/>
<dbReference type="GeneID" id="8861176"/>
<keyword evidence="7 15" id="KW-0418">Kinase</keyword>
<dbReference type="Pfam" id="PF00069">
    <property type="entry name" value="Pkinase"/>
    <property type="match status" value="1"/>
</dbReference>
<reference evidence="15 16" key="1">
    <citation type="journal article" date="2010" name="Cell">
        <title>The genome of Naegleria gruberi illuminates early eukaryotic versatility.</title>
        <authorList>
            <person name="Fritz-Laylin L.K."/>
            <person name="Prochnik S.E."/>
            <person name="Ginger M.L."/>
            <person name="Dacks J.B."/>
            <person name="Carpenter M.L."/>
            <person name="Field M.C."/>
            <person name="Kuo A."/>
            <person name="Paredez A."/>
            <person name="Chapman J."/>
            <person name="Pham J."/>
            <person name="Shu S."/>
            <person name="Neupane R."/>
            <person name="Cipriano M."/>
            <person name="Mancuso J."/>
            <person name="Tu H."/>
            <person name="Salamov A."/>
            <person name="Lindquist E."/>
            <person name="Shapiro H."/>
            <person name="Lucas S."/>
            <person name="Grigoriev I.V."/>
            <person name="Cande W.Z."/>
            <person name="Fulton C."/>
            <person name="Rokhsar D.S."/>
            <person name="Dawson S.C."/>
        </authorList>
    </citation>
    <scope>NUCLEOTIDE SEQUENCE [LARGE SCALE GENOMIC DNA]</scope>
    <source>
        <strain evidence="15 16">NEG-M</strain>
    </source>
</reference>
<organism evidence="16">
    <name type="scientific">Naegleria gruberi</name>
    <name type="common">Amoeba</name>
    <dbReference type="NCBI Taxonomy" id="5762"/>
    <lineage>
        <taxon>Eukaryota</taxon>
        <taxon>Discoba</taxon>
        <taxon>Heterolobosea</taxon>
        <taxon>Tetramitia</taxon>
        <taxon>Eutetramitia</taxon>
        <taxon>Vahlkampfiidae</taxon>
        <taxon>Naegleria</taxon>
    </lineage>
</organism>
<keyword evidence="3 15" id="KW-0723">Serine/threonine-protein kinase</keyword>
<evidence type="ECO:0000256" key="6">
    <source>
        <dbReference type="ARBA" id="ARBA00022741"/>
    </source>
</evidence>
<keyword evidence="11" id="KW-0175">Coiled coil</keyword>
<dbReference type="RefSeq" id="XP_002679874.1">
    <property type="nucleotide sequence ID" value="XM_002679828.1"/>
</dbReference>
<feature type="compositionally biased region" description="Polar residues" evidence="12">
    <location>
        <begin position="1240"/>
        <end position="1251"/>
    </location>
</feature>
<comment type="catalytic activity">
    <reaction evidence="10">
        <text>L-seryl-[protein] + ATP = O-phospho-L-seryl-[protein] + ADP + H(+)</text>
        <dbReference type="Rhea" id="RHEA:17989"/>
        <dbReference type="Rhea" id="RHEA-COMP:9863"/>
        <dbReference type="Rhea" id="RHEA-COMP:11604"/>
        <dbReference type="ChEBI" id="CHEBI:15378"/>
        <dbReference type="ChEBI" id="CHEBI:29999"/>
        <dbReference type="ChEBI" id="CHEBI:30616"/>
        <dbReference type="ChEBI" id="CHEBI:83421"/>
        <dbReference type="ChEBI" id="CHEBI:456216"/>
        <dbReference type="EC" id="2.7.11.1"/>
    </reaction>
</comment>
<accession>D2V878</accession>
<sequence length="1686" mass="193701">MSDNHNTTSTVTQPTSPMRDDTSESSSHTSNSNANVEIAQPTVFARQIPHNMSFSDLMAEEMALSNQTSVCVDTLSETKQKFDYKNLRPSHFKKIRLLGRGDVGKVYLVRHKETGRYFAMKVLKKEEMIQRNKVKRVLTEREILATTDHPFIVTLYSSFQSKDKLYFIMEYCSGGEFFRMLQKQPGKCLPESSVRFYAAEVLLALEYLHFMGFIYRDLKPENILLHQSGHVRLTDFDLSKQTVQTVTPKIVKGFFSSDKKSKLDTKQIQQFNSFVGTAEYLSPEIIAGCGHTSTVDWWTFGILIYEMLFGTTPFKGSSQKDTFNSILHKKLDFPKDKPVSKACKELIKKLLVSDQDKRLGHKNGASDIKVHPFFKGINWALIRNEHPPIVLQVSDPEDTSNFRPLVDSDNEEEDENTVDQEDNSDSNPFKNFAYTSQKKLSYGDDKIATSSTADKGNKKKKEDKLDQISEPNVSAIDATSETICGNVVPTSSNEPEKKSNFIQMVPKSSNRAYSSYKTSQFNKRNEFGDDLSFPRAQSKKGNLQVFADNIMTAETLDCPVSSPETSKLQPKTEITNNESSSIVHKLNQIKIADNSESEEETPFYTATSNVYKIPKASSKEIKTADVTTTPSEDSDDEFPSLNQSMSINNESIQRPPSPKPVDITTDRERIGSFQTDEESFANSTMPVVIPPSSISSQKLEDSFIQEESKIEDNPMKQDNFSSPEVFKKAINETEIINMENETKDEILIENTNNIQQTQYDPEEPTYFDLNQSNLDIEVTGEEHYEEEIIEEPKYQTKNDNFDQYYLDDEDPELSSDDEITEAQNYQEEIQEQMYNHHEEEEIKSISVPQNSNKHLVKSVSKEEIPKKISPRVKQSYFVEEHTPEHNVSDIEEQEEIRMKTGSPSQELAQLEHKELTMFLESELTKLKDDLKKDSQIAKGVASKRLSDLPPPESLPVSSQQQPISLTLNLDAKYKYARKALLRQYFKDRSSSKEKLTDEFAKLGQPIDLNTSLKLERWDKENRELERLKASRRKYEKDLENLEKLVEIEQMEHDVELAKTKSHIVSKNKPMETKPKKGYSQLLHNKMEFMGKTLVSSSDNIKEDEPEVLVKQIYLLKTEREKYQSLVEKQKEVIKTLTEDLLTEGEFSPKEKLQIIDNIMRQAPILHNEETIKESYSSPMCDPKIQAEEDKTLSEKESKQGKTEKKKKSKNMKKKSGSEDEEPLKKKTSSKTKESNSEPNRSSTPKMKTTTNRPSSASSLTRRPSSSLSEPMNNTERRKTIIRPTSPSLTKRPSSAAGTRKVTISLDQPVSESRKTRPGSASSALCDKIVDRLYEGGIEKQAKAREWATNQKKIQEAKVMQEMREKPILNRNSIEIINRKYHASGTFREIDSPMESFKRNSGESPTFELRAHSSAGSLEEMRLMRQDSRRRRVKEYYIMKESMSECTFTPNLSKKTNELISQKRSKEEGPIYKKLFEEAKEKEEQNAKIRQVAVNMREEEEKKQLVKPKVWKNPEEEQAFINRMLESGKIKEKKMEELREKVFEKENPFKPQINNNDISDRSDICEHLYKQGVEVQKRRQFIKEQYDQYLENIAATRHTNKESTKYIQGMKEKRIFSLFNLFCIESNSDNMQVGKLHGVIEPLLEKFGEPMALVVPLLEHNFGNKAFTSEIELGRFSFPNQVITKSN</sequence>
<dbReference type="KEGG" id="ngr:NAEGRDRAFT_78969"/>
<feature type="compositionally biased region" description="Polar residues" evidence="12">
    <location>
        <begin position="640"/>
        <end position="654"/>
    </location>
</feature>
<dbReference type="InterPro" id="IPR000719">
    <property type="entry name" value="Prot_kinase_dom"/>
</dbReference>
<gene>
    <name evidence="15" type="ORF">NAEGRDRAFT_78969</name>
</gene>
<dbReference type="InterPro" id="IPR008271">
    <property type="entry name" value="Ser/Thr_kinase_AS"/>
</dbReference>
<feature type="compositionally biased region" description="Polar residues" evidence="12">
    <location>
        <begin position="1"/>
        <end position="16"/>
    </location>
</feature>
<dbReference type="GO" id="GO:0016539">
    <property type="term" value="P:intein-mediated protein splicing"/>
    <property type="evidence" value="ECO:0007669"/>
    <property type="project" value="InterPro"/>
</dbReference>
<keyword evidence="16" id="KW-1185">Reference proteome</keyword>
<feature type="domain" description="AGC-kinase C-terminal" evidence="14">
    <location>
        <begin position="375"/>
        <end position="444"/>
    </location>
</feature>
<dbReference type="InterPro" id="IPR000961">
    <property type="entry name" value="AGC-kinase_C"/>
</dbReference>
<dbReference type="Gene3D" id="3.30.200.20">
    <property type="entry name" value="Phosphorylase Kinase, domain 1"/>
    <property type="match status" value="1"/>
</dbReference>
<evidence type="ECO:0000256" key="9">
    <source>
        <dbReference type="ARBA" id="ARBA00047899"/>
    </source>
</evidence>
<keyword evidence="6" id="KW-0547">Nucleotide-binding</keyword>
<dbReference type="PROSITE" id="PS50817">
    <property type="entry name" value="INTEIN_N_TER"/>
    <property type="match status" value="1"/>
</dbReference>
<comment type="catalytic activity">
    <reaction evidence="9">
        <text>L-threonyl-[protein] + ATP = O-phospho-L-threonyl-[protein] + ADP + H(+)</text>
        <dbReference type="Rhea" id="RHEA:46608"/>
        <dbReference type="Rhea" id="RHEA-COMP:11060"/>
        <dbReference type="Rhea" id="RHEA-COMP:11605"/>
        <dbReference type="ChEBI" id="CHEBI:15378"/>
        <dbReference type="ChEBI" id="CHEBI:30013"/>
        <dbReference type="ChEBI" id="CHEBI:30616"/>
        <dbReference type="ChEBI" id="CHEBI:61977"/>
        <dbReference type="ChEBI" id="CHEBI:456216"/>
        <dbReference type="EC" id="2.7.11.1"/>
    </reaction>
</comment>
<protein>
    <recommendedName>
        <fullName evidence="2">non-specific serine/threonine protein kinase</fullName>
        <ecNumber evidence="2">2.7.11.1</ecNumber>
    </recommendedName>
</protein>
<dbReference type="InterPro" id="IPR011009">
    <property type="entry name" value="Kinase-like_dom_sf"/>
</dbReference>
<evidence type="ECO:0000256" key="7">
    <source>
        <dbReference type="ARBA" id="ARBA00022777"/>
    </source>
</evidence>
<dbReference type="eggNOG" id="KOG0610">
    <property type="taxonomic scope" value="Eukaryota"/>
</dbReference>
<keyword evidence="8" id="KW-0067">ATP-binding</keyword>
<feature type="region of interest" description="Disordered" evidence="12">
    <location>
        <begin position="1187"/>
        <end position="1322"/>
    </location>
</feature>
<feature type="coiled-coil region" evidence="11">
    <location>
        <begin position="1471"/>
        <end position="1540"/>
    </location>
</feature>
<evidence type="ECO:0000259" key="13">
    <source>
        <dbReference type="PROSITE" id="PS50011"/>
    </source>
</evidence>
<dbReference type="PROSITE" id="PS50011">
    <property type="entry name" value="PROTEIN_KINASE_DOM"/>
    <property type="match status" value="1"/>
</dbReference>
<keyword evidence="5" id="KW-0808">Transferase</keyword>
<dbReference type="PROSITE" id="PS51285">
    <property type="entry name" value="AGC_KINASE_CTER"/>
    <property type="match status" value="1"/>
</dbReference>
<dbReference type="FunFam" id="1.10.510.10:FF:000121">
    <property type="entry name" value="Serine/threonine-protein kinase nrc-2"/>
    <property type="match status" value="1"/>
</dbReference>